<dbReference type="Pfam" id="PF16778">
    <property type="entry name" value="Phage_tail_APC"/>
    <property type="match status" value="1"/>
</dbReference>
<sequence length="128" mass="14780">MDRRWRQIKETKMYKLTLDPNIVKRPAGEGAYFLQVTNPEYQEWLGQGNQPEPAETDQEKQYRLLAELKTERNRLLAESDPMVLPDFPGGSTQALLAYRQALRDFPVQFPSLASLEALADADWPVRPF</sequence>
<dbReference type="Gene3D" id="6.10.140.1310">
    <property type="match status" value="1"/>
</dbReference>
<name>A0A1F6G4L7_9PROT</name>
<evidence type="ECO:0000259" key="1">
    <source>
        <dbReference type="Pfam" id="PF16778"/>
    </source>
</evidence>
<evidence type="ECO:0000313" key="2">
    <source>
        <dbReference type="EMBL" id="OGG93056.1"/>
    </source>
</evidence>
<dbReference type="InterPro" id="IPR031893">
    <property type="entry name" value="Phage_tail_APC"/>
</dbReference>
<protein>
    <recommendedName>
        <fullName evidence="1">Phage tail assembly chaperone-like domain-containing protein</fullName>
    </recommendedName>
</protein>
<accession>A0A1F6G4L7</accession>
<dbReference type="Proteomes" id="UP000178449">
    <property type="component" value="Unassembled WGS sequence"/>
</dbReference>
<dbReference type="AlphaFoldDB" id="A0A1F6G4L7"/>
<evidence type="ECO:0000313" key="3">
    <source>
        <dbReference type="Proteomes" id="UP000178449"/>
    </source>
</evidence>
<proteinExistence type="predicted"/>
<reference evidence="2 3" key="1">
    <citation type="journal article" date="2016" name="Nat. Commun.">
        <title>Thousands of microbial genomes shed light on interconnected biogeochemical processes in an aquifer system.</title>
        <authorList>
            <person name="Anantharaman K."/>
            <person name="Brown C.T."/>
            <person name="Hug L.A."/>
            <person name="Sharon I."/>
            <person name="Castelle C.J."/>
            <person name="Probst A.J."/>
            <person name="Thomas B.C."/>
            <person name="Singh A."/>
            <person name="Wilkins M.J."/>
            <person name="Karaoz U."/>
            <person name="Brodie E.L."/>
            <person name="Williams K.H."/>
            <person name="Hubbard S.S."/>
            <person name="Banfield J.F."/>
        </authorList>
    </citation>
    <scope>NUCLEOTIDE SEQUENCE [LARGE SCALE GENOMIC DNA]</scope>
</reference>
<feature type="domain" description="Phage tail assembly chaperone-like" evidence="1">
    <location>
        <begin position="66"/>
        <end position="127"/>
    </location>
</feature>
<comment type="caution">
    <text evidence="2">The sequence shown here is derived from an EMBL/GenBank/DDBJ whole genome shotgun (WGS) entry which is preliminary data.</text>
</comment>
<dbReference type="EMBL" id="MFNE01000053">
    <property type="protein sequence ID" value="OGG93056.1"/>
    <property type="molecule type" value="Genomic_DNA"/>
</dbReference>
<organism evidence="2 3">
    <name type="scientific">Candidatus Lambdaproteobacteria bacterium RIFOXYD2_FULL_50_16</name>
    <dbReference type="NCBI Taxonomy" id="1817772"/>
    <lineage>
        <taxon>Bacteria</taxon>
        <taxon>Pseudomonadati</taxon>
        <taxon>Pseudomonadota</taxon>
        <taxon>Candidatus Lambdaproteobacteria</taxon>
    </lineage>
</organism>
<gene>
    <name evidence="2" type="ORF">A2527_14080</name>
</gene>